<dbReference type="InterPro" id="IPR020806">
    <property type="entry name" value="PKS_PP-bd"/>
</dbReference>
<evidence type="ECO:0000259" key="5">
    <source>
        <dbReference type="PROSITE" id="PS50075"/>
    </source>
</evidence>
<evidence type="ECO:0000256" key="4">
    <source>
        <dbReference type="SAM" id="Phobius"/>
    </source>
</evidence>
<name>A0A5N6T1T5_ASPPS</name>
<dbReference type="Proteomes" id="UP000325672">
    <property type="component" value="Unassembled WGS sequence"/>
</dbReference>
<reference evidence="6 7" key="1">
    <citation type="submission" date="2019-04" db="EMBL/GenBank/DDBJ databases">
        <title>Friends and foes A comparative genomics study of 23 Aspergillus species from section Flavi.</title>
        <authorList>
            <consortium name="DOE Joint Genome Institute"/>
            <person name="Kjaerbolling I."/>
            <person name="Vesth T."/>
            <person name="Frisvad J.C."/>
            <person name="Nybo J.L."/>
            <person name="Theobald S."/>
            <person name="Kildgaard S."/>
            <person name="Isbrandt T."/>
            <person name="Kuo A."/>
            <person name="Sato A."/>
            <person name="Lyhne E.K."/>
            <person name="Kogle M.E."/>
            <person name="Wiebenga A."/>
            <person name="Kun R.S."/>
            <person name="Lubbers R.J."/>
            <person name="Makela M.R."/>
            <person name="Barry K."/>
            <person name="Chovatia M."/>
            <person name="Clum A."/>
            <person name="Daum C."/>
            <person name="Haridas S."/>
            <person name="He G."/>
            <person name="LaButti K."/>
            <person name="Lipzen A."/>
            <person name="Mondo S."/>
            <person name="Riley R."/>
            <person name="Salamov A."/>
            <person name="Simmons B.A."/>
            <person name="Magnuson J.K."/>
            <person name="Henrissat B."/>
            <person name="Mortensen U.H."/>
            <person name="Larsen T.O."/>
            <person name="Devries R.P."/>
            <person name="Grigoriev I.V."/>
            <person name="Machida M."/>
            <person name="Baker S.E."/>
            <person name="Andersen M.R."/>
        </authorList>
    </citation>
    <scope>NUCLEOTIDE SEQUENCE [LARGE SCALE GENOMIC DNA]</scope>
    <source>
        <strain evidence="6 7">CBS 117625</strain>
    </source>
</reference>
<organism evidence="6 7">
    <name type="scientific">Aspergillus pseudotamarii</name>
    <dbReference type="NCBI Taxonomy" id="132259"/>
    <lineage>
        <taxon>Eukaryota</taxon>
        <taxon>Fungi</taxon>
        <taxon>Dikarya</taxon>
        <taxon>Ascomycota</taxon>
        <taxon>Pezizomycotina</taxon>
        <taxon>Eurotiomycetes</taxon>
        <taxon>Eurotiomycetidae</taxon>
        <taxon>Eurotiales</taxon>
        <taxon>Aspergillaceae</taxon>
        <taxon>Aspergillus</taxon>
        <taxon>Aspergillus subgen. Circumdati</taxon>
    </lineage>
</organism>
<evidence type="ECO:0000256" key="1">
    <source>
        <dbReference type="ARBA" id="ARBA00022450"/>
    </source>
</evidence>
<keyword evidence="7" id="KW-1185">Reference proteome</keyword>
<keyword evidence="4" id="KW-0472">Membrane</keyword>
<gene>
    <name evidence="6" type="ORF">BDV38DRAFT_269254</name>
</gene>
<dbReference type="EMBL" id="ML743562">
    <property type="protein sequence ID" value="KAE8140256.1"/>
    <property type="molecule type" value="Genomic_DNA"/>
</dbReference>
<feature type="transmembrane region" description="Helical" evidence="4">
    <location>
        <begin position="1242"/>
        <end position="1269"/>
    </location>
</feature>
<feature type="domain" description="Carrier" evidence="5">
    <location>
        <begin position="644"/>
        <end position="721"/>
    </location>
</feature>
<dbReference type="Pfam" id="PF00501">
    <property type="entry name" value="AMP-binding"/>
    <property type="match status" value="1"/>
</dbReference>
<dbReference type="RefSeq" id="XP_031916319.1">
    <property type="nucleotide sequence ID" value="XM_032056938.1"/>
</dbReference>
<dbReference type="Gene3D" id="2.160.10.10">
    <property type="entry name" value="Hexapeptide repeat proteins"/>
    <property type="match status" value="1"/>
</dbReference>
<dbReference type="Pfam" id="PF00550">
    <property type="entry name" value="PP-binding"/>
    <property type="match status" value="1"/>
</dbReference>
<accession>A0A5N6T1T5</accession>
<dbReference type="GO" id="GO:0006631">
    <property type="term" value="P:fatty acid metabolic process"/>
    <property type="evidence" value="ECO:0007669"/>
    <property type="project" value="TreeGrafter"/>
</dbReference>
<sequence length="1350" mass="149623">MELICCYQTLWRNLPESVRDGKSANWNSIIQRTRQRINDVTPSMSQLIPSDSSQPALMDPESHREISYTLVQEVVKAFDLGLECSHRKPRVVVVLPNGPCLALAALAVANRYTFVPMTSAVAPDQLKKDIEAVEADAVLILDKDVQKFGLKLDLSIFAVHIQEDLTITTSCVKRSDRAGCSRASPNGPEDLAMVLFTSGTSGKKKLVPITMMNLLASAILTGESLGLNATSRCLNMMPLHHIGGLIRSVWAPLFAGGTTICCPSFDPTQFWTGVKDWQPTWYYATPTMHQMILAQAKYHADTVNQSSIRFLHKLFKCNVFPSYGMTECAPIAAPPLSYNLERIGSSGLPAGPDLGILDISQSEQRCPAVFPGYLTAQGINKGCFDTFGWFDTGDLGYMDEAGYLYVTGRSKEVINRGGEIISPIEVDDALLSAAGDASTILFRRITEALAFSMPHEVFQEVVGVVIVTAPGEKRPDLRQLQEGLKGRLEQPKWPTIVVYMDQVPKIGNKLCRIGLSDRLGLEMLTDKTPTAQCHYEGRFSQSGTSVRRCSICPELVKARIKQVSGVSDVLIRPNPLDGFLHAILFDSPSHFMPPENIITSFQTRLDGYLIPSSIRVLEGPIPRKDDGSIDNAMVDALVQATNDASLSPTERRVCGLFFEVLQCPATSLGSTSEFFSCGGDSMTAGRLVSRLRQDFRIHLPADMVFRHSTVGEISDLIDTAGAEAASKEAGPQEYPGCRETYCSTNPIVLMLNLLPIGIFYPMLQSLNWTLFIYLMSETSSRWPLRGSLMGRLLHIVLARLAIQLFVGIFCPLLGIVFKWLVIGRYRAGMYPMWGPYHMRWWLTESTPSGFFNGHYWSRVLYYRALSVRIGSNVQRNTSMLLQPIQIGAYCTVGLRAVLAPGCSLAPGTCLGPNTSSWETKDAGEFNRDLALLVGLAERLPMLAGIILLVNQHPNPMEEDTFKRQVFWFADSARLGQYILVKAYGAVVGPFAWFLAVLFVKGVLDVFCGRPRPGPYKHMSQRQKLRSAVLDRVFPRGDLSRLTRIIGTHYEPFSIIVRMLGGRIGERIYWPICELTMIEDYDMLEIGNDVVFGSRSSMMTADGIGRGRIVIGDGAFVGDRVVALPGVTVGKRTTLGSGALLRRDGEYPDDTAWAGSRHGDELRPRRNHNRRVGNTSEKHSIHDDDTSTPFGRAFYEGQANYHVLAIVVAVYPTVSVLTGLLVVRRLLRIGFSGLEANWWRPLSFYGIFTLVIAVMVLLQTLAVVGITIAAKWMPLGQRREGYYPWDMSSYSQRWQIMLAIQELIDQYPGNIGVLTLISGTAYLPVFYRAMGATVVVPGYTSFMRPLDECDR</sequence>
<dbReference type="PROSITE" id="PS50075">
    <property type="entry name" value="CARRIER"/>
    <property type="match status" value="1"/>
</dbReference>
<evidence type="ECO:0000256" key="3">
    <source>
        <dbReference type="SAM" id="MobiDB-lite"/>
    </source>
</evidence>
<dbReference type="GO" id="GO:0031956">
    <property type="term" value="F:medium-chain fatty acid-CoA ligase activity"/>
    <property type="evidence" value="ECO:0007669"/>
    <property type="project" value="TreeGrafter"/>
</dbReference>
<dbReference type="InterPro" id="IPR042099">
    <property type="entry name" value="ANL_N_sf"/>
</dbReference>
<protein>
    <recommendedName>
        <fullName evidence="5">Carrier domain-containing protein</fullName>
    </recommendedName>
</protein>
<keyword evidence="4" id="KW-0812">Transmembrane</keyword>
<feature type="transmembrane region" description="Helical" evidence="4">
    <location>
        <begin position="796"/>
        <end position="822"/>
    </location>
</feature>
<dbReference type="InterPro" id="IPR009081">
    <property type="entry name" value="PP-bd_ACP"/>
</dbReference>
<dbReference type="Gene3D" id="3.40.50.12780">
    <property type="entry name" value="N-terminal domain of ligase-like"/>
    <property type="match status" value="1"/>
</dbReference>
<feature type="transmembrane region" description="Helical" evidence="4">
    <location>
        <begin position="1200"/>
        <end position="1222"/>
    </location>
</feature>
<dbReference type="PANTHER" id="PTHR43201">
    <property type="entry name" value="ACYL-COA SYNTHETASE"/>
    <property type="match status" value="1"/>
</dbReference>
<dbReference type="SMART" id="SM00823">
    <property type="entry name" value="PKS_PP"/>
    <property type="match status" value="1"/>
</dbReference>
<dbReference type="Gene3D" id="3.30.300.30">
    <property type="match status" value="1"/>
</dbReference>
<evidence type="ECO:0000313" key="6">
    <source>
        <dbReference type="EMBL" id="KAE8140256.1"/>
    </source>
</evidence>
<evidence type="ECO:0000313" key="7">
    <source>
        <dbReference type="Proteomes" id="UP000325672"/>
    </source>
</evidence>
<dbReference type="SUPFAM" id="SSF47336">
    <property type="entry name" value="ACP-like"/>
    <property type="match status" value="1"/>
</dbReference>
<keyword evidence="4" id="KW-1133">Transmembrane helix</keyword>
<dbReference type="OrthoDB" id="3633556at2759"/>
<dbReference type="InterPro" id="IPR045851">
    <property type="entry name" value="AMP-bd_C_sf"/>
</dbReference>
<dbReference type="InterPro" id="IPR000873">
    <property type="entry name" value="AMP-dep_synth/lig_dom"/>
</dbReference>
<dbReference type="Gene3D" id="1.10.1200.10">
    <property type="entry name" value="ACP-like"/>
    <property type="match status" value="1"/>
</dbReference>
<dbReference type="SUPFAM" id="SSF56801">
    <property type="entry name" value="Acetyl-CoA synthetase-like"/>
    <property type="match status" value="1"/>
</dbReference>
<dbReference type="InterPro" id="IPR036736">
    <property type="entry name" value="ACP-like_sf"/>
</dbReference>
<keyword evidence="1" id="KW-0596">Phosphopantetheine</keyword>
<feature type="transmembrane region" description="Helical" evidence="4">
    <location>
        <begin position="982"/>
        <end position="1003"/>
    </location>
</feature>
<keyword evidence="2" id="KW-0597">Phosphoprotein</keyword>
<evidence type="ECO:0000256" key="2">
    <source>
        <dbReference type="ARBA" id="ARBA00022553"/>
    </source>
</evidence>
<feature type="region of interest" description="Disordered" evidence="3">
    <location>
        <begin position="1152"/>
        <end position="1183"/>
    </location>
</feature>
<dbReference type="InterPro" id="IPR011004">
    <property type="entry name" value="Trimer_LpxA-like_sf"/>
</dbReference>
<dbReference type="GeneID" id="43641148"/>
<dbReference type="GO" id="GO:0031177">
    <property type="term" value="F:phosphopantetheine binding"/>
    <property type="evidence" value="ECO:0007669"/>
    <property type="project" value="InterPro"/>
</dbReference>
<dbReference type="SUPFAM" id="SSF51161">
    <property type="entry name" value="Trimeric LpxA-like enzymes"/>
    <property type="match status" value="2"/>
</dbReference>
<dbReference type="PANTHER" id="PTHR43201:SF10">
    <property type="entry name" value="CARRIER DOMAIN-CONTAINING PROTEIN"/>
    <property type="match status" value="1"/>
</dbReference>
<proteinExistence type="predicted"/>